<dbReference type="NCBIfam" id="TIGR02549">
    <property type="entry name" value="CRISPR_DxTHG"/>
    <property type="match status" value="1"/>
</dbReference>
<dbReference type="RefSeq" id="WP_162522576.1">
    <property type="nucleotide sequence ID" value="NZ_WFKQ01000001.1"/>
</dbReference>
<reference evidence="1 2" key="1">
    <citation type="journal article" date="2019" name="PLoS ONE">
        <title>Pup mortality in New Zealand sea lions (Phocarctos hookeri) at Enderby Island, Auckland Islands, 2013-18.</title>
        <authorList>
            <person name="Michael S.A."/>
            <person name="Hayman D.T.S."/>
            <person name="Gray R."/>
            <person name="Zhang J."/>
            <person name="Rogers L."/>
            <person name="Roe W.D."/>
        </authorList>
    </citation>
    <scope>NUCLEOTIDE SEQUENCE [LARGE SCALE GENOMIC DNA]</scope>
    <source>
        <strain evidence="1 2">SM868</strain>
    </source>
</reference>
<dbReference type="Proteomes" id="UP000442109">
    <property type="component" value="Unassembled WGS sequence"/>
</dbReference>
<dbReference type="AlphaFoldDB" id="A0A844LYS2"/>
<proteinExistence type="predicted"/>
<protein>
    <submittedName>
        <fullName evidence="1">CRISPR-associated DxTHG motif protein</fullName>
    </submittedName>
</protein>
<organism evidence="1 2">
    <name type="scientific">Psychrobacter sanguinis</name>
    <dbReference type="NCBI Taxonomy" id="861445"/>
    <lineage>
        <taxon>Bacteria</taxon>
        <taxon>Pseudomonadati</taxon>
        <taxon>Pseudomonadota</taxon>
        <taxon>Gammaproteobacteria</taxon>
        <taxon>Moraxellales</taxon>
        <taxon>Moraxellaceae</taxon>
        <taxon>Psychrobacter</taxon>
    </lineage>
</organism>
<comment type="caution">
    <text evidence="1">The sequence shown here is derived from an EMBL/GenBank/DDBJ whole genome shotgun (WGS) entry which is preliminary data.</text>
</comment>
<gene>
    <name evidence="1" type="ORF">GB996_01190</name>
</gene>
<accession>A0A844LYS2</accession>
<sequence>MVLDVTHGFNYLCTARRYKSKT</sequence>
<keyword evidence="2" id="KW-1185">Reference proteome</keyword>
<dbReference type="EMBL" id="WFKQ01000001">
    <property type="protein sequence ID" value="MUG31407.1"/>
    <property type="molecule type" value="Genomic_DNA"/>
</dbReference>
<dbReference type="InterPro" id="IPR013383">
    <property type="entry name" value="CRISPR-assoc_prot_DxTHG_CS"/>
</dbReference>
<name>A0A844LYS2_9GAMM</name>
<evidence type="ECO:0000313" key="2">
    <source>
        <dbReference type="Proteomes" id="UP000442109"/>
    </source>
</evidence>
<evidence type="ECO:0000313" key="1">
    <source>
        <dbReference type="EMBL" id="MUG31407.1"/>
    </source>
</evidence>